<dbReference type="EMBL" id="JBBEGN010000002">
    <property type="protein sequence ID" value="MEJ2867618.1"/>
    <property type="molecule type" value="Genomic_DNA"/>
</dbReference>
<dbReference type="Proteomes" id="UP001385809">
    <property type="component" value="Unassembled WGS sequence"/>
</dbReference>
<reference evidence="2 3" key="1">
    <citation type="submission" date="2024-03" db="EMBL/GenBank/DDBJ databases">
        <title>Actinomycetospora sp. OC33-EN08, a novel actinomycete isolated from wild orchid (Aerides multiflora).</title>
        <authorList>
            <person name="Suriyachadkun C."/>
        </authorList>
    </citation>
    <scope>NUCLEOTIDE SEQUENCE [LARGE SCALE GENOMIC DNA]</scope>
    <source>
        <strain evidence="2 3">OC33-EN08</strain>
    </source>
</reference>
<keyword evidence="1" id="KW-0812">Transmembrane</keyword>
<accession>A0ABU8MJY4</accession>
<proteinExistence type="predicted"/>
<organism evidence="2 3">
    <name type="scientific">Actinomycetospora aurantiaca</name>
    <dbReference type="NCBI Taxonomy" id="3129233"/>
    <lineage>
        <taxon>Bacteria</taxon>
        <taxon>Bacillati</taxon>
        <taxon>Actinomycetota</taxon>
        <taxon>Actinomycetes</taxon>
        <taxon>Pseudonocardiales</taxon>
        <taxon>Pseudonocardiaceae</taxon>
        <taxon>Actinomycetospora</taxon>
    </lineage>
</organism>
<keyword evidence="3" id="KW-1185">Reference proteome</keyword>
<sequence>MQGSASEIVMLFVYYVLFVFYLFLIGRLVVEVVRGFARDWRPAGGTAVSLEMMYRVTDPPVNLLKRLIPAVRIGNISLDLSMLILLLVVFILQRVALAYSIRG</sequence>
<dbReference type="InterPro" id="IPR003425">
    <property type="entry name" value="CCB3/YggT"/>
</dbReference>
<feature type="transmembrane region" description="Helical" evidence="1">
    <location>
        <begin position="12"/>
        <end position="30"/>
    </location>
</feature>
<name>A0ABU8MJY4_9PSEU</name>
<dbReference type="Pfam" id="PF02325">
    <property type="entry name" value="CCB3_YggT"/>
    <property type="match status" value="1"/>
</dbReference>
<protein>
    <submittedName>
        <fullName evidence="2">YggT family protein</fullName>
    </submittedName>
</protein>
<evidence type="ECO:0000256" key="1">
    <source>
        <dbReference type="SAM" id="Phobius"/>
    </source>
</evidence>
<keyword evidence="1" id="KW-1133">Transmembrane helix</keyword>
<dbReference type="RefSeq" id="WP_337694206.1">
    <property type="nucleotide sequence ID" value="NZ_JBBEGN010000002.1"/>
</dbReference>
<evidence type="ECO:0000313" key="2">
    <source>
        <dbReference type="EMBL" id="MEJ2867618.1"/>
    </source>
</evidence>
<keyword evidence="1" id="KW-0472">Membrane</keyword>
<gene>
    <name evidence="2" type="ORF">WCD74_07565</name>
</gene>
<comment type="caution">
    <text evidence="2">The sequence shown here is derived from an EMBL/GenBank/DDBJ whole genome shotgun (WGS) entry which is preliminary data.</text>
</comment>
<evidence type="ECO:0000313" key="3">
    <source>
        <dbReference type="Proteomes" id="UP001385809"/>
    </source>
</evidence>